<dbReference type="EMBL" id="CAJJDN010000143">
    <property type="protein sequence ID" value="CAD8123144.1"/>
    <property type="molecule type" value="Genomic_DNA"/>
</dbReference>
<protein>
    <submittedName>
        <fullName evidence="1">Uncharacterized protein</fullName>
    </submittedName>
</protein>
<keyword evidence="2" id="KW-1185">Reference proteome</keyword>
<proteinExistence type="predicted"/>
<dbReference type="Proteomes" id="UP000692954">
    <property type="component" value="Unassembled WGS sequence"/>
</dbReference>
<evidence type="ECO:0000313" key="1">
    <source>
        <dbReference type="EMBL" id="CAD8123144.1"/>
    </source>
</evidence>
<reference evidence="1" key="1">
    <citation type="submission" date="2021-01" db="EMBL/GenBank/DDBJ databases">
        <authorList>
            <consortium name="Genoscope - CEA"/>
            <person name="William W."/>
        </authorList>
    </citation>
    <scope>NUCLEOTIDE SEQUENCE</scope>
</reference>
<evidence type="ECO:0000313" key="2">
    <source>
        <dbReference type="Proteomes" id="UP000692954"/>
    </source>
</evidence>
<dbReference type="AlphaFoldDB" id="A0A8S1R760"/>
<comment type="caution">
    <text evidence="1">The sequence shown here is derived from an EMBL/GenBank/DDBJ whole genome shotgun (WGS) entry which is preliminary data.</text>
</comment>
<name>A0A8S1R760_9CILI</name>
<gene>
    <name evidence="1" type="ORF">PSON_ATCC_30995.1.T1430024</name>
</gene>
<sequence length="175" mass="20880">MRDVQRNRSHLPNLYSIKWSIQSYYLWSYCRKGCQKSFIEASNNLKTDQEWPDYHPDCVTTDMLFICCQLQFYDQLRFLLIKIRMHMGELIHPLRHHVLNRVKQVDQLMLTQLLQWKLIMLKLKSIMLGQRQVINAEIRNVRINLQLLTLINNVMILISHVQALKFVSGKDLIAN</sequence>
<accession>A0A8S1R760</accession>
<organism evidence="1 2">
    <name type="scientific">Paramecium sonneborni</name>
    <dbReference type="NCBI Taxonomy" id="65129"/>
    <lineage>
        <taxon>Eukaryota</taxon>
        <taxon>Sar</taxon>
        <taxon>Alveolata</taxon>
        <taxon>Ciliophora</taxon>
        <taxon>Intramacronucleata</taxon>
        <taxon>Oligohymenophorea</taxon>
        <taxon>Peniculida</taxon>
        <taxon>Parameciidae</taxon>
        <taxon>Paramecium</taxon>
    </lineage>
</organism>